<proteinExistence type="predicted"/>
<keyword evidence="2" id="KW-1185">Reference proteome</keyword>
<comment type="caution">
    <text evidence="1">The sequence shown here is derived from an EMBL/GenBank/DDBJ whole genome shotgun (WGS) entry which is preliminary data.</text>
</comment>
<sequence>MYGPRAHNVTIEGLAQLIMGGSVRIDVGCAARILGTMLESHIEVGDASHYIYHFARKQGWDIPAYPLAGCGEIKRFFAEQDVCNVPSWYVKIGVDPQRAKRLYGNTLVAVCGPDYRHVAFVLNGCYHAHDAGFTDLLHSGLIEKMSARPDTTQALERLTDRILAFELHGDTGGLPTF</sequence>
<dbReference type="EMBL" id="JABBCP010000001">
    <property type="protein sequence ID" value="NMF54945.1"/>
    <property type="molecule type" value="Genomic_DNA"/>
</dbReference>
<protein>
    <submittedName>
        <fullName evidence="1">Uncharacterized protein</fullName>
    </submittedName>
</protein>
<evidence type="ECO:0000313" key="2">
    <source>
        <dbReference type="Proteomes" id="UP000546970"/>
    </source>
</evidence>
<name>A0A7X9UAR7_9ACTN</name>
<reference evidence="1 2" key="1">
    <citation type="submission" date="2020-04" db="EMBL/GenBank/DDBJ databases">
        <title>Collinsella sp. KGMB02528 nov., an anaerobic actinobacterium isolated from human feces.</title>
        <authorList>
            <person name="Han K.-I."/>
            <person name="Eom M.K."/>
            <person name="Kim J.-S."/>
            <person name="Lee K.C."/>
            <person name="Suh M.K."/>
            <person name="Park S.-H."/>
            <person name="Lee J.H."/>
            <person name="Kang S.W."/>
            <person name="Park J.-E."/>
            <person name="Oh B.S."/>
            <person name="Yu S.Y."/>
            <person name="Choi S.-H."/>
            <person name="Lee D.H."/>
            <person name="Yoon H."/>
            <person name="Kim B.-Y."/>
            <person name="Lee J.H."/>
            <person name="Lee J.-S."/>
        </authorList>
    </citation>
    <scope>NUCLEOTIDE SEQUENCE [LARGE SCALE GENOMIC DNA]</scope>
    <source>
        <strain evidence="1 2">KGMB02528</strain>
    </source>
</reference>
<gene>
    <name evidence="1" type="ORF">HF320_01165</name>
</gene>
<accession>A0A7X9UAR7</accession>
<dbReference type="RefSeq" id="WP_169276707.1">
    <property type="nucleotide sequence ID" value="NZ_JABBCP010000001.1"/>
</dbReference>
<organism evidence="1 2">
    <name type="scientific">Collinsella acetigenes</name>
    <dbReference type="NCBI Taxonomy" id="2713419"/>
    <lineage>
        <taxon>Bacteria</taxon>
        <taxon>Bacillati</taxon>
        <taxon>Actinomycetota</taxon>
        <taxon>Coriobacteriia</taxon>
        <taxon>Coriobacteriales</taxon>
        <taxon>Coriobacteriaceae</taxon>
        <taxon>Collinsella</taxon>
    </lineage>
</organism>
<dbReference type="AlphaFoldDB" id="A0A7X9UAR7"/>
<evidence type="ECO:0000313" key="1">
    <source>
        <dbReference type="EMBL" id="NMF54945.1"/>
    </source>
</evidence>
<dbReference type="Proteomes" id="UP000546970">
    <property type="component" value="Unassembled WGS sequence"/>
</dbReference>